<evidence type="ECO:0008006" key="3">
    <source>
        <dbReference type="Google" id="ProtNLM"/>
    </source>
</evidence>
<keyword evidence="2" id="KW-1185">Reference proteome</keyword>
<dbReference type="EMBL" id="JAQNDO010000001">
    <property type="protein sequence ID" value="MDC0741170.1"/>
    <property type="molecule type" value="Genomic_DNA"/>
</dbReference>
<name>A0ABT5EH61_9BACT</name>
<evidence type="ECO:0000313" key="2">
    <source>
        <dbReference type="Proteomes" id="UP001221411"/>
    </source>
</evidence>
<gene>
    <name evidence="1" type="ORF">POL67_07415</name>
</gene>
<comment type="caution">
    <text evidence="1">The sequence shown here is derived from an EMBL/GenBank/DDBJ whole genome shotgun (WGS) entry which is preliminary data.</text>
</comment>
<reference evidence="1 2" key="1">
    <citation type="submission" date="2022-11" db="EMBL/GenBank/DDBJ databases">
        <title>Minimal conservation of predation-associated metabolite biosynthetic gene clusters underscores biosynthetic potential of Myxococcota including descriptions for ten novel species: Archangium lansinium sp. nov., Myxococcus landrumus sp. nov., Nannocystis bai.</title>
        <authorList>
            <person name="Ahearne A."/>
            <person name="Stevens C."/>
            <person name="Dowd S."/>
        </authorList>
    </citation>
    <scope>NUCLEOTIDE SEQUENCE [LARGE SCALE GENOMIC DNA]</scope>
    <source>
        <strain evidence="1 2">RJM3</strain>
    </source>
</reference>
<sequence>MVEVYLAGLFSRFDYGGHFVSLDRPALVTGYSRRESQDLKHKLRGRRTLDLASPYFAAEFTRDDLCSAEEVSPSHVRLSCIDSEGQLVTLEYRIRDGYAVELRKNGGHWYPYGPHEDMPANACATIETEIPKHDLTQLHKAYLDDSPSERCRTPTSSRRKAPATFTHQVLPRGHKYYEDGKLRPRGAPRSGYCRGVTLARLVLPPHVGLSQDLGLLFAQCNETCTAALNSKPNGAEVRCFEAGQVAAYQLGDDLYIIEDARVRRVPIACGVELDFRLRAFLGPLGLSE</sequence>
<protein>
    <recommendedName>
        <fullName evidence="3">FHA domain-containing protein</fullName>
    </recommendedName>
</protein>
<evidence type="ECO:0000313" key="1">
    <source>
        <dbReference type="EMBL" id="MDC0741170.1"/>
    </source>
</evidence>
<proteinExistence type="predicted"/>
<dbReference type="RefSeq" id="WP_271916386.1">
    <property type="nucleotide sequence ID" value="NZ_JAQNDO010000001.1"/>
</dbReference>
<accession>A0ABT5EH61</accession>
<organism evidence="1 2">
    <name type="scientific">Polyangium mundeleinium</name>
    <dbReference type="NCBI Taxonomy" id="2995306"/>
    <lineage>
        <taxon>Bacteria</taxon>
        <taxon>Pseudomonadati</taxon>
        <taxon>Myxococcota</taxon>
        <taxon>Polyangia</taxon>
        <taxon>Polyangiales</taxon>
        <taxon>Polyangiaceae</taxon>
        <taxon>Polyangium</taxon>
    </lineage>
</organism>
<dbReference type="Proteomes" id="UP001221411">
    <property type="component" value="Unassembled WGS sequence"/>
</dbReference>